<comment type="caution">
    <text evidence="2">The sequence shown here is derived from an EMBL/GenBank/DDBJ whole genome shotgun (WGS) entry which is preliminary data.</text>
</comment>
<organism evidence="2 3">
    <name type="scientific">Lentzea tibetensis</name>
    <dbReference type="NCBI Taxonomy" id="2591470"/>
    <lineage>
        <taxon>Bacteria</taxon>
        <taxon>Bacillati</taxon>
        <taxon>Actinomycetota</taxon>
        <taxon>Actinomycetes</taxon>
        <taxon>Pseudonocardiales</taxon>
        <taxon>Pseudonocardiaceae</taxon>
        <taxon>Lentzea</taxon>
    </lineage>
</organism>
<gene>
    <name evidence="2" type="ORF">FKR81_30685</name>
</gene>
<sequence length="119" mass="13056">MTKLIRVGFFSEMPHGDPSDPSLADSTGREPSRYEEELAAYLEAGHVYIATPGFGKDVLNGGARIPSPHYMTDGKHVWPGDVAHYVRTYHVRLPQEFVDDVAAAGFTVPADVDVTQLKL</sequence>
<protein>
    <submittedName>
        <fullName evidence="2">Uncharacterized protein</fullName>
    </submittedName>
</protein>
<evidence type="ECO:0000313" key="3">
    <source>
        <dbReference type="Proteomes" id="UP000316639"/>
    </source>
</evidence>
<proteinExistence type="predicted"/>
<reference evidence="2 3" key="1">
    <citation type="submission" date="2019-07" db="EMBL/GenBank/DDBJ databases">
        <title>Lentzea xizangensis sp. nov., isolated from Qinghai-Tibetan Plateau Soils.</title>
        <authorList>
            <person name="Huang J."/>
        </authorList>
    </citation>
    <scope>NUCLEOTIDE SEQUENCE [LARGE SCALE GENOMIC DNA]</scope>
    <source>
        <strain evidence="2 3">FXJ1.1311</strain>
    </source>
</reference>
<keyword evidence="3" id="KW-1185">Reference proteome</keyword>
<evidence type="ECO:0000256" key="1">
    <source>
        <dbReference type="SAM" id="MobiDB-lite"/>
    </source>
</evidence>
<dbReference type="RefSeq" id="WP_146357178.1">
    <property type="nucleotide sequence ID" value="NZ_VOBR01000023.1"/>
</dbReference>
<dbReference type="AlphaFoldDB" id="A0A563ELU3"/>
<name>A0A563ELU3_9PSEU</name>
<dbReference type="EMBL" id="VOBR01000023">
    <property type="protein sequence ID" value="TWP48033.1"/>
    <property type="molecule type" value="Genomic_DNA"/>
</dbReference>
<dbReference type="Proteomes" id="UP000316639">
    <property type="component" value="Unassembled WGS sequence"/>
</dbReference>
<dbReference type="OrthoDB" id="275232at2"/>
<feature type="region of interest" description="Disordered" evidence="1">
    <location>
        <begin position="11"/>
        <end position="30"/>
    </location>
</feature>
<accession>A0A563ELU3</accession>
<evidence type="ECO:0000313" key="2">
    <source>
        <dbReference type="EMBL" id="TWP48033.1"/>
    </source>
</evidence>